<comment type="caution">
    <text evidence="2">The sequence shown here is derived from an EMBL/GenBank/DDBJ whole genome shotgun (WGS) entry which is preliminary data.</text>
</comment>
<keyword evidence="1" id="KW-1133">Transmembrane helix</keyword>
<keyword evidence="1" id="KW-0812">Transmembrane</keyword>
<evidence type="ECO:0000256" key="1">
    <source>
        <dbReference type="SAM" id="Phobius"/>
    </source>
</evidence>
<sequence>MRLTMRVCLLKRETKDEPSQSAVHTFPCHIPTIFISHPINGCSLSVSDNMVLGIGQNTQSFDERNQKNTQKGKKWIYASLVTHYFPNLTLFYLSSCISFYKL</sequence>
<dbReference type="Proteomes" id="UP001359559">
    <property type="component" value="Unassembled WGS sequence"/>
</dbReference>
<dbReference type="EMBL" id="JAYKXN010000004">
    <property type="protein sequence ID" value="KAK7292538.1"/>
    <property type="molecule type" value="Genomic_DNA"/>
</dbReference>
<gene>
    <name evidence="2" type="ORF">RJT34_15389</name>
</gene>
<evidence type="ECO:0000313" key="2">
    <source>
        <dbReference type="EMBL" id="KAK7292538.1"/>
    </source>
</evidence>
<reference evidence="2 3" key="1">
    <citation type="submission" date="2024-01" db="EMBL/GenBank/DDBJ databases">
        <title>The genomes of 5 underutilized Papilionoideae crops provide insights into root nodulation and disease resistance.</title>
        <authorList>
            <person name="Yuan L."/>
        </authorList>
    </citation>
    <scope>NUCLEOTIDE SEQUENCE [LARGE SCALE GENOMIC DNA]</scope>
    <source>
        <strain evidence="2">LY-2023</strain>
        <tissue evidence="2">Leaf</tissue>
    </source>
</reference>
<accession>A0AAN9J5I7</accession>
<proteinExistence type="predicted"/>
<evidence type="ECO:0000313" key="3">
    <source>
        <dbReference type="Proteomes" id="UP001359559"/>
    </source>
</evidence>
<feature type="transmembrane region" description="Helical" evidence="1">
    <location>
        <begin position="75"/>
        <end position="100"/>
    </location>
</feature>
<organism evidence="2 3">
    <name type="scientific">Clitoria ternatea</name>
    <name type="common">Butterfly pea</name>
    <dbReference type="NCBI Taxonomy" id="43366"/>
    <lineage>
        <taxon>Eukaryota</taxon>
        <taxon>Viridiplantae</taxon>
        <taxon>Streptophyta</taxon>
        <taxon>Embryophyta</taxon>
        <taxon>Tracheophyta</taxon>
        <taxon>Spermatophyta</taxon>
        <taxon>Magnoliopsida</taxon>
        <taxon>eudicotyledons</taxon>
        <taxon>Gunneridae</taxon>
        <taxon>Pentapetalae</taxon>
        <taxon>rosids</taxon>
        <taxon>fabids</taxon>
        <taxon>Fabales</taxon>
        <taxon>Fabaceae</taxon>
        <taxon>Papilionoideae</taxon>
        <taxon>50 kb inversion clade</taxon>
        <taxon>NPAAA clade</taxon>
        <taxon>indigoferoid/millettioid clade</taxon>
        <taxon>Phaseoleae</taxon>
        <taxon>Clitoria</taxon>
    </lineage>
</organism>
<dbReference type="AlphaFoldDB" id="A0AAN9J5I7"/>
<keyword evidence="1" id="KW-0472">Membrane</keyword>
<name>A0AAN9J5I7_CLITE</name>
<keyword evidence="3" id="KW-1185">Reference proteome</keyword>
<protein>
    <submittedName>
        <fullName evidence="2">Uncharacterized protein</fullName>
    </submittedName>
</protein>